<dbReference type="AlphaFoldDB" id="A0A853A1F9"/>
<dbReference type="EMBL" id="JACBZD010000002">
    <property type="protein sequence ID" value="NYI08199.1"/>
    <property type="molecule type" value="Genomic_DNA"/>
</dbReference>
<comment type="caution">
    <text evidence="2">The sequence shown here is derived from an EMBL/GenBank/DDBJ whole genome shotgun (WGS) entry which is preliminary data.</text>
</comment>
<keyword evidence="2" id="KW-0346">Stress response</keyword>
<accession>A0A853A1F9</accession>
<feature type="compositionally biased region" description="Low complexity" evidence="1">
    <location>
        <begin position="84"/>
        <end position="93"/>
    </location>
</feature>
<reference evidence="2 3" key="1">
    <citation type="submission" date="2020-07" db="EMBL/GenBank/DDBJ databases">
        <title>Sequencing the genomes of 1000 actinobacteria strains.</title>
        <authorList>
            <person name="Klenk H.-P."/>
        </authorList>
    </citation>
    <scope>NUCLEOTIDE SEQUENCE [LARGE SCALE GENOMIC DNA]</scope>
    <source>
        <strain evidence="2 3">DSM 42178</strain>
    </source>
</reference>
<gene>
    <name evidence="2" type="ORF">FHU37_005228</name>
</gene>
<organism evidence="2 3">
    <name type="scientific">Allostreptomyces psammosilenae</name>
    <dbReference type="NCBI Taxonomy" id="1892865"/>
    <lineage>
        <taxon>Bacteria</taxon>
        <taxon>Bacillati</taxon>
        <taxon>Actinomycetota</taxon>
        <taxon>Actinomycetes</taxon>
        <taxon>Kitasatosporales</taxon>
        <taxon>Streptomycetaceae</taxon>
        <taxon>Allostreptomyces</taxon>
    </lineage>
</organism>
<protein>
    <submittedName>
        <fullName evidence="2">Molecular chaperone GrpE (Heat shock protein)</fullName>
    </submittedName>
</protein>
<keyword evidence="3" id="KW-1185">Reference proteome</keyword>
<dbReference type="Proteomes" id="UP000567795">
    <property type="component" value="Unassembled WGS sequence"/>
</dbReference>
<evidence type="ECO:0000313" key="3">
    <source>
        <dbReference type="Proteomes" id="UP000567795"/>
    </source>
</evidence>
<evidence type="ECO:0000313" key="2">
    <source>
        <dbReference type="EMBL" id="NYI08199.1"/>
    </source>
</evidence>
<dbReference type="RefSeq" id="WP_179817056.1">
    <property type="nucleotide sequence ID" value="NZ_JACBZD010000002.1"/>
</dbReference>
<name>A0A853A1F9_9ACTN</name>
<proteinExistence type="predicted"/>
<feature type="region of interest" description="Disordered" evidence="1">
    <location>
        <begin position="79"/>
        <end position="107"/>
    </location>
</feature>
<sequence>MTARQEPAMSPAKVLKERQRRELAAVTGYEKALEKERAARVATAKAVAKLVEVMDGAERAAEIIGMPVADVLSEVRRAEEAEVAEATAATTPSDDTDPDDETPDGTE</sequence>
<feature type="compositionally biased region" description="Acidic residues" evidence="1">
    <location>
        <begin position="94"/>
        <end position="107"/>
    </location>
</feature>
<evidence type="ECO:0000256" key="1">
    <source>
        <dbReference type="SAM" id="MobiDB-lite"/>
    </source>
</evidence>